<evidence type="ECO:0000313" key="1">
    <source>
        <dbReference type="EMBL" id="KAJ0017059.1"/>
    </source>
</evidence>
<organism evidence="1 2">
    <name type="scientific">Pistacia integerrima</name>
    <dbReference type="NCBI Taxonomy" id="434235"/>
    <lineage>
        <taxon>Eukaryota</taxon>
        <taxon>Viridiplantae</taxon>
        <taxon>Streptophyta</taxon>
        <taxon>Embryophyta</taxon>
        <taxon>Tracheophyta</taxon>
        <taxon>Spermatophyta</taxon>
        <taxon>Magnoliopsida</taxon>
        <taxon>eudicotyledons</taxon>
        <taxon>Gunneridae</taxon>
        <taxon>Pentapetalae</taxon>
        <taxon>rosids</taxon>
        <taxon>malvids</taxon>
        <taxon>Sapindales</taxon>
        <taxon>Anacardiaceae</taxon>
        <taxon>Pistacia</taxon>
    </lineage>
</organism>
<accession>A0ACC0XFA5</accession>
<protein>
    <submittedName>
        <fullName evidence="1">Uncharacterized protein</fullName>
    </submittedName>
</protein>
<proteinExistence type="predicted"/>
<dbReference type="EMBL" id="CM047747">
    <property type="protein sequence ID" value="KAJ0017059.1"/>
    <property type="molecule type" value="Genomic_DNA"/>
</dbReference>
<evidence type="ECO:0000313" key="2">
    <source>
        <dbReference type="Proteomes" id="UP001163603"/>
    </source>
</evidence>
<comment type="caution">
    <text evidence="1">The sequence shown here is derived from an EMBL/GenBank/DDBJ whole genome shotgun (WGS) entry which is preliminary data.</text>
</comment>
<reference evidence="2" key="1">
    <citation type="journal article" date="2023" name="G3 (Bethesda)">
        <title>Genome assembly and association tests identify interacting loci associated with vigor, precocity, and sex in interspecific pistachio rootstocks.</title>
        <authorList>
            <person name="Palmer W."/>
            <person name="Jacygrad E."/>
            <person name="Sagayaradj S."/>
            <person name="Cavanaugh K."/>
            <person name="Han R."/>
            <person name="Bertier L."/>
            <person name="Beede B."/>
            <person name="Kafkas S."/>
            <person name="Golino D."/>
            <person name="Preece J."/>
            <person name="Michelmore R."/>
        </authorList>
    </citation>
    <scope>NUCLEOTIDE SEQUENCE [LARGE SCALE GENOMIC DNA]</scope>
</reference>
<sequence>MSRDQLVVENAEGNTVLSVAAIVGNVQGANMILMKEELVHLVGVRNKSGWIPLIEAAQHGQKEMIKYLLPFCGSYLKLASVTDWEDDKSGVFFVNLLITAGFYDLALDVLEKYKSFATMELYGGDSPLSRIAAKPSAFSSGRRKELKVWHYLYFSKGEHTFLTH</sequence>
<keyword evidence="2" id="KW-1185">Reference proteome</keyword>
<gene>
    <name evidence="1" type="ORF">Pint_11857</name>
</gene>
<dbReference type="Proteomes" id="UP001163603">
    <property type="component" value="Chromosome 12"/>
</dbReference>
<name>A0ACC0XFA5_9ROSI</name>